<evidence type="ECO:0000256" key="4">
    <source>
        <dbReference type="PROSITE-ProRule" id="PRU00335"/>
    </source>
</evidence>
<evidence type="ECO:0000313" key="7">
    <source>
        <dbReference type="Proteomes" id="UP001259347"/>
    </source>
</evidence>
<dbReference type="InterPro" id="IPR009057">
    <property type="entry name" value="Homeodomain-like_sf"/>
</dbReference>
<sequence>MQSNQIGRPYVPGITEALLHAAERIMVSEGFSALTVDRLVTEIGSTRPTFYRRFPNIAHLALEVVRKRFGTGTPVDTGSLAEDLLILQREEIAMFASPLLRNNLPGLLDAARTDASVRTLYETEFIGPRRANVARVIAAGVERGEVPEVDDIDYVCDLLFGPVIVRALLPVGAALDDRLARETRDSAMERLRRS</sequence>
<dbReference type="PROSITE" id="PS50977">
    <property type="entry name" value="HTH_TETR_2"/>
    <property type="match status" value="1"/>
</dbReference>
<protein>
    <submittedName>
        <fullName evidence="6">AcrR family transcriptional regulator</fullName>
    </submittedName>
</protein>
<dbReference type="RefSeq" id="WP_310019332.1">
    <property type="nucleotide sequence ID" value="NZ_JAVDUM010000006.1"/>
</dbReference>
<evidence type="ECO:0000259" key="5">
    <source>
        <dbReference type="PROSITE" id="PS50977"/>
    </source>
</evidence>
<dbReference type="PANTHER" id="PTHR30055:SF148">
    <property type="entry name" value="TETR-FAMILY TRANSCRIPTIONAL REGULATOR"/>
    <property type="match status" value="1"/>
</dbReference>
<evidence type="ECO:0000313" key="6">
    <source>
        <dbReference type="EMBL" id="MDR6866994.1"/>
    </source>
</evidence>
<keyword evidence="2 4" id="KW-0238">DNA-binding</keyword>
<feature type="DNA-binding region" description="H-T-H motif" evidence="4">
    <location>
        <begin position="35"/>
        <end position="54"/>
    </location>
</feature>
<dbReference type="InterPro" id="IPR001647">
    <property type="entry name" value="HTH_TetR"/>
</dbReference>
<organism evidence="6 7">
    <name type="scientific">Microbacterium resistens</name>
    <dbReference type="NCBI Taxonomy" id="156977"/>
    <lineage>
        <taxon>Bacteria</taxon>
        <taxon>Bacillati</taxon>
        <taxon>Actinomycetota</taxon>
        <taxon>Actinomycetes</taxon>
        <taxon>Micrococcales</taxon>
        <taxon>Microbacteriaceae</taxon>
        <taxon>Microbacterium</taxon>
    </lineage>
</organism>
<name>A0ABU1SBJ6_9MICO</name>
<evidence type="ECO:0000256" key="2">
    <source>
        <dbReference type="ARBA" id="ARBA00023125"/>
    </source>
</evidence>
<evidence type="ECO:0000256" key="1">
    <source>
        <dbReference type="ARBA" id="ARBA00023015"/>
    </source>
</evidence>
<reference evidence="6 7" key="1">
    <citation type="submission" date="2023-07" db="EMBL/GenBank/DDBJ databases">
        <title>Sorghum-associated microbial communities from plants grown in Nebraska, USA.</title>
        <authorList>
            <person name="Schachtman D."/>
        </authorList>
    </citation>
    <scope>NUCLEOTIDE SEQUENCE [LARGE SCALE GENOMIC DNA]</scope>
    <source>
        <strain evidence="6 7">2980</strain>
    </source>
</reference>
<dbReference type="Proteomes" id="UP001259347">
    <property type="component" value="Unassembled WGS sequence"/>
</dbReference>
<gene>
    <name evidence="6" type="ORF">J2Y69_001593</name>
</gene>
<keyword evidence="1" id="KW-0805">Transcription regulation</keyword>
<dbReference type="EMBL" id="JAVDUM010000006">
    <property type="protein sequence ID" value="MDR6866994.1"/>
    <property type="molecule type" value="Genomic_DNA"/>
</dbReference>
<dbReference type="InterPro" id="IPR050109">
    <property type="entry name" value="HTH-type_TetR-like_transc_reg"/>
</dbReference>
<dbReference type="Gene3D" id="1.10.357.10">
    <property type="entry name" value="Tetracycline Repressor, domain 2"/>
    <property type="match status" value="1"/>
</dbReference>
<dbReference type="InterPro" id="IPR036271">
    <property type="entry name" value="Tet_transcr_reg_TetR-rel_C_sf"/>
</dbReference>
<accession>A0ABU1SBJ6</accession>
<dbReference type="Pfam" id="PF16859">
    <property type="entry name" value="TetR_C_11"/>
    <property type="match status" value="1"/>
</dbReference>
<dbReference type="SUPFAM" id="SSF48498">
    <property type="entry name" value="Tetracyclin repressor-like, C-terminal domain"/>
    <property type="match status" value="1"/>
</dbReference>
<dbReference type="Pfam" id="PF00440">
    <property type="entry name" value="TetR_N"/>
    <property type="match status" value="1"/>
</dbReference>
<dbReference type="PANTHER" id="PTHR30055">
    <property type="entry name" value="HTH-TYPE TRANSCRIPTIONAL REGULATOR RUTR"/>
    <property type="match status" value="1"/>
</dbReference>
<dbReference type="SUPFAM" id="SSF46689">
    <property type="entry name" value="Homeodomain-like"/>
    <property type="match status" value="1"/>
</dbReference>
<feature type="domain" description="HTH tetR-type" evidence="5">
    <location>
        <begin position="12"/>
        <end position="72"/>
    </location>
</feature>
<keyword evidence="7" id="KW-1185">Reference proteome</keyword>
<dbReference type="Gene3D" id="1.10.10.60">
    <property type="entry name" value="Homeodomain-like"/>
    <property type="match status" value="1"/>
</dbReference>
<evidence type="ECO:0000256" key="3">
    <source>
        <dbReference type="ARBA" id="ARBA00023163"/>
    </source>
</evidence>
<comment type="caution">
    <text evidence="6">The sequence shown here is derived from an EMBL/GenBank/DDBJ whole genome shotgun (WGS) entry which is preliminary data.</text>
</comment>
<keyword evidence="3" id="KW-0804">Transcription</keyword>
<dbReference type="InterPro" id="IPR011075">
    <property type="entry name" value="TetR_C"/>
</dbReference>
<proteinExistence type="predicted"/>